<dbReference type="AlphaFoldDB" id="A0A5B9VX62"/>
<dbReference type="GO" id="GO:0016987">
    <property type="term" value="F:sigma factor activity"/>
    <property type="evidence" value="ECO:0007669"/>
    <property type="project" value="UniProtKB-KW"/>
</dbReference>
<comment type="similarity">
    <text evidence="1 6">Belongs to the sigma-70 factor family. ECF subfamily.</text>
</comment>
<evidence type="ECO:0000259" key="9">
    <source>
        <dbReference type="Pfam" id="PF08281"/>
    </source>
</evidence>
<proteinExistence type="inferred from homology"/>
<dbReference type="SUPFAM" id="SSF88946">
    <property type="entry name" value="Sigma2 domain of RNA polymerase sigma factors"/>
    <property type="match status" value="1"/>
</dbReference>
<dbReference type="Pfam" id="PF08281">
    <property type="entry name" value="Sigma70_r4_2"/>
    <property type="match status" value="1"/>
</dbReference>
<dbReference type="InterPro" id="IPR007627">
    <property type="entry name" value="RNA_pol_sigma70_r2"/>
</dbReference>
<keyword evidence="4 6" id="KW-0238">DNA-binding</keyword>
<evidence type="ECO:0000256" key="4">
    <source>
        <dbReference type="ARBA" id="ARBA00023125"/>
    </source>
</evidence>
<dbReference type="Gene3D" id="1.10.1740.10">
    <property type="match status" value="1"/>
</dbReference>
<evidence type="ECO:0000313" key="10">
    <source>
        <dbReference type="EMBL" id="QEH32852.1"/>
    </source>
</evidence>
<evidence type="ECO:0000259" key="8">
    <source>
        <dbReference type="Pfam" id="PF04542"/>
    </source>
</evidence>
<dbReference type="SUPFAM" id="SSF88659">
    <property type="entry name" value="Sigma3 and sigma4 domains of RNA polymerase sigma factors"/>
    <property type="match status" value="1"/>
</dbReference>
<dbReference type="CDD" id="cd06171">
    <property type="entry name" value="Sigma70_r4"/>
    <property type="match status" value="1"/>
</dbReference>
<dbReference type="PANTHER" id="PTHR43133:SF51">
    <property type="entry name" value="RNA POLYMERASE SIGMA FACTOR"/>
    <property type="match status" value="1"/>
</dbReference>
<dbReference type="PROSITE" id="PS01063">
    <property type="entry name" value="SIGMA70_ECF"/>
    <property type="match status" value="1"/>
</dbReference>
<dbReference type="GO" id="GO:0006352">
    <property type="term" value="P:DNA-templated transcription initiation"/>
    <property type="evidence" value="ECO:0007669"/>
    <property type="project" value="InterPro"/>
</dbReference>
<gene>
    <name evidence="10" type="primary">rpoE_5</name>
    <name evidence="10" type="ORF">OJF2_13370</name>
</gene>
<dbReference type="InterPro" id="IPR013324">
    <property type="entry name" value="RNA_pol_sigma_r3/r4-like"/>
</dbReference>
<dbReference type="InterPro" id="IPR013325">
    <property type="entry name" value="RNA_pol_sigma_r2"/>
</dbReference>
<keyword evidence="5 6" id="KW-0804">Transcription</keyword>
<evidence type="ECO:0000256" key="7">
    <source>
        <dbReference type="SAM" id="MobiDB-lite"/>
    </source>
</evidence>
<accession>A0A5B9VX62</accession>
<dbReference type="GO" id="GO:0003677">
    <property type="term" value="F:DNA binding"/>
    <property type="evidence" value="ECO:0007669"/>
    <property type="project" value="UniProtKB-KW"/>
</dbReference>
<evidence type="ECO:0000256" key="5">
    <source>
        <dbReference type="ARBA" id="ARBA00023163"/>
    </source>
</evidence>
<keyword evidence="11" id="KW-1185">Reference proteome</keyword>
<dbReference type="InterPro" id="IPR014284">
    <property type="entry name" value="RNA_pol_sigma-70_dom"/>
</dbReference>
<evidence type="ECO:0000256" key="3">
    <source>
        <dbReference type="ARBA" id="ARBA00023082"/>
    </source>
</evidence>
<reference evidence="10 11" key="1">
    <citation type="submission" date="2019-08" db="EMBL/GenBank/DDBJ databases">
        <title>Deep-cultivation of Planctomycetes and their phenomic and genomic characterization uncovers novel biology.</title>
        <authorList>
            <person name="Wiegand S."/>
            <person name="Jogler M."/>
            <person name="Boedeker C."/>
            <person name="Pinto D."/>
            <person name="Vollmers J."/>
            <person name="Rivas-Marin E."/>
            <person name="Kohn T."/>
            <person name="Peeters S.H."/>
            <person name="Heuer A."/>
            <person name="Rast P."/>
            <person name="Oberbeckmann S."/>
            <person name="Bunk B."/>
            <person name="Jeske O."/>
            <person name="Meyerdierks A."/>
            <person name="Storesund J.E."/>
            <person name="Kallscheuer N."/>
            <person name="Luecker S."/>
            <person name="Lage O.M."/>
            <person name="Pohl T."/>
            <person name="Merkel B.J."/>
            <person name="Hornburger P."/>
            <person name="Mueller R.-W."/>
            <person name="Bruemmer F."/>
            <person name="Labrenz M."/>
            <person name="Spormann A.M."/>
            <person name="Op den Camp H."/>
            <person name="Overmann J."/>
            <person name="Amann R."/>
            <person name="Jetten M.S.M."/>
            <person name="Mascher T."/>
            <person name="Medema M.H."/>
            <person name="Devos D.P."/>
            <person name="Kaster A.-K."/>
            <person name="Ovreas L."/>
            <person name="Rohde M."/>
            <person name="Galperin M.Y."/>
            <person name="Jogler C."/>
        </authorList>
    </citation>
    <scope>NUCLEOTIDE SEQUENCE [LARGE SCALE GENOMIC DNA]</scope>
    <source>
        <strain evidence="10 11">OJF2</strain>
    </source>
</reference>
<evidence type="ECO:0000313" key="11">
    <source>
        <dbReference type="Proteomes" id="UP000324233"/>
    </source>
</evidence>
<dbReference type="PANTHER" id="PTHR43133">
    <property type="entry name" value="RNA POLYMERASE ECF-TYPE SIGMA FACTO"/>
    <property type="match status" value="1"/>
</dbReference>
<dbReference type="EMBL" id="CP042997">
    <property type="protein sequence ID" value="QEH32852.1"/>
    <property type="molecule type" value="Genomic_DNA"/>
</dbReference>
<protein>
    <recommendedName>
        <fullName evidence="6">RNA polymerase sigma factor</fullName>
    </recommendedName>
</protein>
<keyword evidence="3 6" id="KW-0731">Sigma factor</keyword>
<dbReference type="InterPro" id="IPR000838">
    <property type="entry name" value="RNA_pol_sigma70_ECF_CS"/>
</dbReference>
<sequence length="226" mass="24853">MDASNVMMTGRDDDQGLVRACRGGDTEAFGILVRRHQDRLYPTLVRLTGSAENAQDVLQDTFIRAFEKLDQFHGESSFYTWIYRIAVNLALSDRRKRRRGGAEVPPAAAAAAEPADRSRENDPSFALECVEREALVEEALNALAPDHRAVVVLKDFDGRRYEEIAEVLGIPVGTVRSRLHRARCELRERLRPLIEDSSPAASRAGEGERGIRAWPGDPAAAGGGGS</sequence>
<dbReference type="InterPro" id="IPR013249">
    <property type="entry name" value="RNA_pol_sigma70_r4_t2"/>
</dbReference>
<dbReference type="InterPro" id="IPR036388">
    <property type="entry name" value="WH-like_DNA-bd_sf"/>
</dbReference>
<keyword evidence="2 6" id="KW-0805">Transcription regulation</keyword>
<feature type="domain" description="RNA polymerase sigma-70 region 2" evidence="8">
    <location>
        <begin position="32"/>
        <end position="99"/>
    </location>
</feature>
<dbReference type="Gene3D" id="1.10.10.10">
    <property type="entry name" value="Winged helix-like DNA-binding domain superfamily/Winged helix DNA-binding domain"/>
    <property type="match status" value="1"/>
</dbReference>
<dbReference type="InterPro" id="IPR039425">
    <property type="entry name" value="RNA_pol_sigma-70-like"/>
</dbReference>
<evidence type="ECO:0000256" key="1">
    <source>
        <dbReference type="ARBA" id="ARBA00010641"/>
    </source>
</evidence>
<organism evidence="10 11">
    <name type="scientific">Aquisphaera giovannonii</name>
    <dbReference type="NCBI Taxonomy" id="406548"/>
    <lineage>
        <taxon>Bacteria</taxon>
        <taxon>Pseudomonadati</taxon>
        <taxon>Planctomycetota</taxon>
        <taxon>Planctomycetia</taxon>
        <taxon>Isosphaerales</taxon>
        <taxon>Isosphaeraceae</taxon>
        <taxon>Aquisphaera</taxon>
    </lineage>
</organism>
<dbReference type="Proteomes" id="UP000324233">
    <property type="component" value="Chromosome"/>
</dbReference>
<name>A0A5B9VX62_9BACT</name>
<feature type="region of interest" description="Disordered" evidence="7">
    <location>
        <begin position="98"/>
        <end position="122"/>
    </location>
</feature>
<feature type="compositionally biased region" description="Low complexity" evidence="7">
    <location>
        <begin position="102"/>
        <end position="113"/>
    </location>
</feature>
<evidence type="ECO:0000256" key="2">
    <source>
        <dbReference type="ARBA" id="ARBA00023015"/>
    </source>
</evidence>
<feature type="region of interest" description="Disordered" evidence="7">
    <location>
        <begin position="195"/>
        <end position="226"/>
    </location>
</feature>
<dbReference type="Pfam" id="PF04542">
    <property type="entry name" value="Sigma70_r2"/>
    <property type="match status" value="1"/>
</dbReference>
<dbReference type="NCBIfam" id="TIGR02937">
    <property type="entry name" value="sigma70-ECF"/>
    <property type="match status" value="1"/>
</dbReference>
<dbReference type="KEGG" id="agv:OJF2_13370"/>
<evidence type="ECO:0000256" key="6">
    <source>
        <dbReference type="RuleBase" id="RU000716"/>
    </source>
</evidence>
<feature type="domain" description="RNA polymerase sigma factor 70 region 4 type 2" evidence="9">
    <location>
        <begin position="135"/>
        <end position="183"/>
    </location>
</feature>